<dbReference type="AlphaFoldDB" id="A0A2K2H5G4"/>
<dbReference type="Pfam" id="PF01402">
    <property type="entry name" value="RHH_1"/>
    <property type="match status" value="1"/>
</dbReference>
<dbReference type="InterPro" id="IPR013321">
    <property type="entry name" value="Arc_rbn_hlx_hlx"/>
</dbReference>
<comment type="caution">
    <text evidence="2">The sequence shown here is derived from an EMBL/GenBank/DDBJ whole genome shotgun (WGS) entry which is preliminary data.</text>
</comment>
<dbReference type="CDD" id="cd21631">
    <property type="entry name" value="RHH_CopG_NikR-like"/>
    <property type="match status" value="1"/>
</dbReference>
<dbReference type="InterPro" id="IPR002145">
    <property type="entry name" value="CopG"/>
</dbReference>
<reference evidence="2 3" key="1">
    <citation type="journal article" date="2018" name="Genome Announc.">
        <title>Genome Sequence of Geothermobacter sp. HR-1 Iron Reducer from the Loihi Seamount.</title>
        <authorList>
            <person name="Smith H."/>
            <person name="Abuyen K."/>
            <person name="Tremblay J."/>
            <person name="Savalia P."/>
            <person name="Perez-Rodriguez I."/>
            <person name="Emerson D."/>
            <person name="Tully B."/>
            <person name="Amend J."/>
        </authorList>
    </citation>
    <scope>NUCLEOTIDE SEQUENCE [LARGE SCALE GENOMIC DNA]</scope>
    <source>
        <strain evidence="2 3">HR-1</strain>
    </source>
</reference>
<accession>A0A2K2H5G4</accession>
<organism evidence="2 3">
    <name type="scientific">Geothermobacter hydrogeniphilus</name>
    <dbReference type="NCBI Taxonomy" id="1969733"/>
    <lineage>
        <taxon>Bacteria</taxon>
        <taxon>Pseudomonadati</taxon>
        <taxon>Thermodesulfobacteriota</taxon>
        <taxon>Desulfuromonadia</taxon>
        <taxon>Desulfuromonadales</taxon>
        <taxon>Geothermobacteraceae</taxon>
        <taxon>Geothermobacter</taxon>
    </lineage>
</organism>
<dbReference type="EMBL" id="PPFX01000066">
    <property type="protein sequence ID" value="PNU18574.1"/>
    <property type="molecule type" value="Genomic_DNA"/>
</dbReference>
<dbReference type="Gene3D" id="1.10.1220.10">
    <property type="entry name" value="Met repressor-like"/>
    <property type="match status" value="1"/>
</dbReference>
<gene>
    <name evidence="2" type="ORF">C2E25_16940</name>
</gene>
<dbReference type="RefSeq" id="WP_103116895.1">
    <property type="nucleotide sequence ID" value="NZ_PPFX01000066.1"/>
</dbReference>
<protein>
    <submittedName>
        <fullName evidence="2">CopG family transcriptional regulator</fullName>
    </submittedName>
</protein>
<feature type="domain" description="Ribbon-helix-helix protein CopG" evidence="1">
    <location>
        <begin position="2"/>
        <end position="40"/>
    </location>
</feature>
<proteinExistence type="predicted"/>
<sequence length="73" mass="8659">MRTIVDLPEPQIARLREMSDRQGLSRAELVRRAVAEYLARHQGEGCEEAFGLWKKRSTDALNYQDQLREEWQR</sequence>
<dbReference type="Proteomes" id="UP000236340">
    <property type="component" value="Unassembled WGS sequence"/>
</dbReference>
<dbReference type="OrthoDB" id="5772152at2"/>
<evidence type="ECO:0000259" key="1">
    <source>
        <dbReference type="Pfam" id="PF01402"/>
    </source>
</evidence>
<dbReference type="GO" id="GO:0006355">
    <property type="term" value="P:regulation of DNA-templated transcription"/>
    <property type="evidence" value="ECO:0007669"/>
    <property type="project" value="InterPro"/>
</dbReference>
<name>A0A2K2H5G4_9BACT</name>
<evidence type="ECO:0000313" key="2">
    <source>
        <dbReference type="EMBL" id="PNU18574.1"/>
    </source>
</evidence>
<evidence type="ECO:0000313" key="3">
    <source>
        <dbReference type="Proteomes" id="UP000236340"/>
    </source>
</evidence>